<accession>A0AAW2FAP4</accession>
<protein>
    <submittedName>
        <fullName evidence="2">Uncharacterized protein</fullName>
    </submittedName>
</protein>
<evidence type="ECO:0000313" key="2">
    <source>
        <dbReference type="EMBL" id="KAL0112978.1"/>
    </source>
</evidence>
<dbReference type="EMBL" id="JADYXP020000012">
    <property type="protein sequence ID" value="KAL0112978.1"/>
    <property type="molecule type" value="Genomic_DNA"/>
</dbReference>
<evidence type="ECO:0000256" key="1">
    <source>
        <dbReference type="SAM" id="MobiDB-lite"/>
    </source>
</evidence>
<proteinExistence type="predicted"/>
<reference evidence="2 3" key="1">
    <citation type="submission" date="2023-03" db="EMBL/GenBank/DDBJ databases">
        <title>High recombination rates correlate with genetic variation in Cardiocondyla obscurior ants.</title>
        <authorList>
            <person name="Errbii M."/>
        </authorList>
    </citation>
    <scope>NUCLEOTIDE SEQUENCE [LARGE SCALE GENOMIC DNA]</scope>
    <source>
        <strain evidence="2">Alpha-2009</strain>
        <tissue evidence="2">Whole body</tissue>
    </source>
</reference>
<dbReference type="Proteomes" id="UP001430953">
    <property type="component" value="Unassembled WGS sequence"/>
</dbReference>
<feature type="region of interest" description="Disordered" evidence="1">
    <location>
        <begin position="32"/>
        <end position="56"/>
    </location>
</feature>
<organism evidence="2 3">
    <name type="scientific">Cardiocondyla obscurior</name>
    <dbReference type="NCBI Taxonomy" id="286306"/>
    <lineage>
        <taxon>Eukaryota</taxon>
        <taxon>Metazoa</taxon>
        <taxon>Ecdysozoa</taxon>
        <taxon>Arthropoda</taxon>
        <taxon>Hexapoda</taxon>
        <taxon>Insecta</taxon>
        <taxon>Pterygota</taxon>
        <taxon>Neoptera</taxon>
        <taxon>Endopterygota</taxon>
        <taxon>Hymenoptera</taxon>
        <taxon>Apocrita</taxon>
        <taxon>Aculeata</taxon>
        <taxon>Formicoidea</taxon>
        <taxon>Formicidae</taxon>
        <taxon>Myrmicinae</taxon>
        <taxon>Cardiocondyla</taxon>
    </lineage>
</organism>
<dbReference type="AlphaFoldDB" id="A0AAW2FAP4"/>
<name>A0AAW2FAP4_9HYME</name>
<sequence length="89" mass="9910">MQSGLFSPSVARDGRRGHRYVDPAALHKYICSEQSGGARKRAPARERGEQSDWPACRPAGRSLTEIQFPLLLSPVSLRSSGHRYSDETR</sequence>
<comment type="caution">
    <text evidence="2">The sequence shown here is derived from an EMBL/GenBank/DDBJ whole genome shotgun (WGS) entry which is preliminary data.</text>
</comment>
<gene>
    <name evidence="2" type="ORF">PUN28_012312</name>
</gene>
<keyword evidence="3" id="KW-1185">Reference proteome</keyword>
<evidence type="ECO:0000313" key="3">
    <source>
        <dbReference type="Proteomes" id="UP001430953"/>
    </source>
</evidence>